<proteinExistence type="predicted"/>
<dbReference type="GO" id="GO:0046872">
    <property type="term" value="F:metal ion binding"/>
    <property type="evidence" value="ECO:0007669"/>
    <property type="project" value="UniProtKB-KW"/>
</dbReference>
<dbReference type="PANTHER" id="PTHR45630">
    <property type="entry name" value="CATION-TRANSPORTING ATPASE-RELATED"/>
    <property type="match status" value="1"/>
</dbReference>
<evidence type="ECO:0000256" key="6">
    <source>
        <dbReference type="ARBA" id="ARBA00022842"/>
    </source>
</evidence>
<dbReference type="Gene3D" id="3.40.1110.10">
    <property type="entry name" value="Calcium-transporting ATPase, cytoplasmic domain N"/>
    <property type="match status" value="1"/>
</dbReference>
<dbReference type="InterPro" id="IPR023299">
    <property type="entry name" value="ATPase_P-typ_cyto_dom_N"/>
</dbReference>
<evidence type="ECO:0000256" key="8">
    <source>
        <dbReference type="SAM" id="Phobius"/>
    </source>
</evidence>
<evidence type="ECO:0000256" key="5">
    <source>
        <dbReference type="ARBA" id="ARBA00022840"/>
    </source>
</evidence>
<dbReference type="GO" id="GO:0140358">
    <property type="term" value="F:P-type transmembrane transporter activity"/>
    <property type="evidence" value="ECO:0007669"/>
    <property type="project" value="InterPro"/>
</dbReference>
<sequence>MESADDEADSEVQIFDSIQAQVNLYAQHGYRLISVARRKLEMNYVKASKVPRNMVECDLELLGLVVMENRVKPVTLGVINQLNRAHIRTVMVTGDNLLTALSVARECGIIRPNKLAYLVEHRTDMSDDKGRPLLTLRQVCITTYFLIIFITVYKDVWQ</sequence>
<dbReference type="GO" id="GO:0019829">
    <property type="term" value="F:ATPase-coupled monoatomic cation transmembrane transporter activity"/>
    <property type="evidence" value="ECO:0007669"/>
    <property type="project" value="TreeGrafter"/>
</dbReference>
<dbReference type="GO" id="GO:0016020">
    <property type="term" value="C:membrane"/>
    <property type="evidence" value="ECO:0007669"/>
    <property type="project" value="UniProtKB-SubCell"/>
</dbReference>
<name>A0A2G9U3K1_TELCI</name>
<keyword evidence="7" id="KW-1278">Translocase</keyword>
<dbReference type="GO" id="GO:0015203">
    <property type="term" value="F:polyamine transmembrane transporter activity"/>
    <property type="evidence" value="ECO:0007669"/>
    <property type="project" value="TreeGrafter"/>
</dbReference>
<evidence type="ECO:0000256" key="4">
    <source>
        <dbReference type="ARBA" id="ARBA00022741"/>
    </source>
</evidence>
<evidence type="ECO:0000313" key="9">
    <source>
        <dbReference type="EMBL" id="PIO64827.1"/>
    </source>
</evidence>
<accession>A0A2G9U3K1</accession>
<evidence type="ECO:0000256" key="3">
    <source>
        <dbReference type="ARBA" id="ARBA00022723"/>
    </source>
</evidence>
<dbReference type="GO" id="GO:0006874">
    <property type="term" value="P:intracellular calcium ion homeostasis"/>
    <property type="evidence" value="ECO:0007669"/>
    <property type="project" value="TreeGrafter"/>
</dbReference>
<keyword evidence="5" id="KW-0067">ATP-binding</keyword>
<dbReference type="InterPro" id="IPR023214">
    <property type="entry name" value="HAD_sf"/>
</dbReference>
<keyword evidence="4" id="KW-0547">Nucleotide-binding</keyword>
<dbReference type="Proteomes" id="UP000230423">
    <property type="component" value="Unassembled WGS sequence"/>
</dbReference>
<dbReference type="Gene3D" id="3.40.50.1000">
    <property type="entry name" value="HAD superfamily/HAD-like"/>
    <property type="match status" value="1"/>
</dbReference>
<keyword evidence="10" id="KW-1185">Reference proteome</keyword>
<dbReference type="InterPro" id="IPR036412">
    <property type="entry name" value="HAD-like_sf"/>
</dbReference>
<keyword evidence="2" id="KW-0597">Phosphoprotein</keyword>
<evidence type="ECO:0000313" key="10">
    <source>
        <dbReference type="Proteomes" id="UP000230423"/>
    </source>
</evidence>
<dbReference type="PANTHER" id="PTHR45630:SF8">
    <property type="entry name" value="CATION-TRANSPORTING ATPASE"/>
    <property type="match status" value="1"/>
</dbReference>
<evidence type="ECO:0008006" key="11">
    <source>
        <dbReference type="Google" id="ProtNLM"/>
    </source>
</evidence>
<dbReference type="InterPro" id="IPR006544">
    <property type="entry name" value="P-type_TPase_V"/>
</dbReference>
<reference evidence="9 10" key="1">
    <citation type="submission" date="2015-09" db="EMBL/GenBank/DDBJ databases">
        <title>Draft genome of the parasitic nematode Teladorsagia circumcincta isolate WARC Sus (inbred).</title>
        <authorList>
            <person name="Mitreva M."/>
        </authorList>
    </citation>
    <scope>NUCLEOTIDE SEQUENCE [LARGE SCALE GENOMIC DNA]</scope>
    <source>
        <strain evidence="9 10">S</strain>
    </source>
</reference>
<keyword evidence="6" id="KW-0460">Magnesium</keyword>
<dbReference type="SUPFAM" id="SSF81660">
    <property type="entry name" value="Metal cation-transporting ATPase, ATP-binding domain N"/>
    <property type="match status" value="1"/>
</dbReference>
<dbReference type="AlphaFoldDB" id="A0A2G9U3K1"/>
<keyword evidence="8" id="KW-0812">Transmembrane</keyword>
<dbReference type="OrthoDB" id="48943at2759"/>
<evidence type="ECO:0000256" key="2">
    <source>
        <dbReference type="ARBA" id="ARBA00022553"/>
    </source>
</evidence>
<feature type="transmembrane region" description="Helical" evidence="8">
    <location>
        <begin position="134"/>
        <end position="153"/>
    </location>
</feature>
<keyword evidence="3" id="KW-0479">Metal-binding</keyword>
<dbReference type="SUPFAM" id="SSF56784">
    <property type="entry name" value="HAD-like"/>
    <property type="match status" value="1"/>
</dbReference>
<gene>
    <name evidence="9" type="ORF">TELCIR_13527</name>
</gene>
<keyword evidence="8" id="KW-0472">Membrane</keyword>
<protein>
    <recommendedName>
        <fullName evidence="11">IC domain protein, HAD ATPase, P-type family</fullName>
    </recommendedName>
</protein>
<organism evidence="9 10">
    <name type="scientific">Teladorsagia circumcincta</name>
    <name type="common">Brown stomach worm</name>
    <name type="synonym">Ostertagia circumcincta</name>
    <dbReference type="NCBI Taxonomy" id="45464"/>
    <lineage>
        <taxon>Eukaryota</taxon>
        <taxon>Metazoa</taxon>
        <taxon>Ecdysozoa</taxon>
        <taxon>Nematoda</taxon>
        <taxon>Chromadorea</taxon>
        <taxon>Rhabditida</taxon>
        <taxon>Rhabditina</taxon>
        <taxon>Rhabditomorpha</taxon>
        <taxon>Strongyloidea</taxon>
        <taxon>Trichostrongylidae</taxon>
        <taxon>Teladorsagia</taxon>
    </lineage>
</organism>
<evidence type="ECO:0000256" key="7">
    <source>
        <dbReference type="ARBA" id="ARBA00022967"/>
    </source>
</evidence>
<evidence type="ECO:0000256" key="1">
    <source>
        <dbReference type="ARBA" id="ARBA00004141"/>
    </source>
</evidence>
<keyword evidence="8" id="KW-1133">Transmembrane helix</keyword>
<dbReference type="EMBL" id="KZ349532">
    <property type="protein sequence ID" value="PIO64827.1"/>
    <property type="molecule type" value="Genomic_DNA"/>
</dbReference>
<comment type="subcellular location">
    <subcellularLocation>
        <location evidence="1">Membrane</location>
        <topology evidence="1">Multi-pass membrane protein</topology>
    </subcellularLocation>
</comment>
<dbReference type="GO" id="GO:0005524">
    <property type="term" value="F:ATP binding"/>
    <property type="evidence" value="ECO:0007669"/>
    <property type="project" value="UniProtKB-KW"/>
</dbReference>